<dbReference type="Pfam" id="PF00005">
    <property type="entry name" value="ABC_tran"/>
    <property type="match status" value="1"/>
</dbReference>
<keyword evidence="5" id="KW-0547">Nucleotide-binding</keyword>
<dbReference type="PROSITE" id="PS00211">
    <property type="entry name" value="ABC_TRANSPORTER_1"/>
    <property type="match status" value="1"/>
</dbReference>
<dbReference type="Gene3D" id="3.40.50.300">
    <property type="entry name" value="P-loop containing nucleotide triphosphate hydrolases"/>
    <property type="match status" value="1"/>
</dbReference>
<reference evidence="9 10" key="1">
    <citation type="journal article" date="2014" name="Nature">
        <title>An environmental bacterial taxon with a large and distinct metabolic repertoire.</title>
        <authorList>
            <person name="Wilson M.C."/>
            <person name="Mori T."/>
            <person name="Ruckert C."/>
            <person name="Uria A.R."/>
            <person name="Helf M.J."/>
            <person name="Takada K."/>
            <person name="Gernert C."/>
            <person name="Steffens U.A."/>
            <person name="Heycke N."/>
            <person name="Schmitt S."/>
            <person name="Rinke C."/>
            <person name="Helfrich E.J."/>
            <person name="Brachmann A.O."/>
            <person name="Gurgui C."/>
            <person name="Wakimoto T."/>
            <person name="Kracht M."/>
            <person name="Crusemann M."/>
            <person name="Hentschel U."/>
            <person name="Abe I."/>
            <person name="Matsunaga S."/>
            <person name="Kalinowski J."/>
            <person name="Takeyama H."/>
            <person name="Piel J."/>
        </authorList>
    </citation>
    <scope>NUCLEOTIDE SEQUENCE [LARGE SCALE GENOMIC DNA]</scope>
    <source>
        <strain evidence="10">TSY1</strain>
    </source>
</reference>
<sequence length="328" mass="35340">MEQPLLDIRALETQFFTDDGLARAVDGVSYSLAKGETVGVVGESGCGKSVTALSVLRLIPNPPGRIVGGEIVFEGTNLLDLSPAEMRRIRGNDISMIFQEPMTSLNPVFTIGNQIGEAVRLHQGLSTKEATNKAIEMLTLVGIPEPARRVHEYPHQLSGGMRQRAMIAMALSCNPKVLIADEPTTALDVTIEAQILDLMRNLQSELGTAVILITHDLGVVAEMARKVVVMYAGKVVEQAPVETIFAEPNHPYTQGLLNSLPNAELGAVSGGNKRRLQEIPGIVPSLLNLPQGCKFASRCPKAMAVCEEKEPPLEQVGADHLSACWLNH</sequence>
<dbReference type="GO" id="GO:0016887">
    <property type="term" value="F:ATP hydrolysis activity"/>
    <property type="evidence" value="ECO:0007669"/>
    <property type="project" value="InterPro"/>
</dbReference>
<evidence type="ECO:0000313" key="9">
    <source>
        <dbReference type="EMBL" id="ETX01738.1"/>
    </source>
</evidence>
<dbReference type="GO" id="GO:0005886">
    <property type="term" value="C:plasma membrane"/>
    <property type="evidence" value="ECO:0007669"/>
    <property type="project" value="UniProtKB-SubCell"/>
</dbReference>
<protein>
    <submittedName>
        <fullName evidence="9">Peptide ABC transporter ATP-binding protein</fullName>
    </submittedName>
</protein>
<keyword evidence="7" id="KW-0472">Membrane</keyword>
<dbReference type="PANTHER" id="PTHR43297">
    <property type="entry name" value="OLIGOPEPTIDE TRANSPORT ATP-BINDING PROTEIN APPD"/>
    <property type="match status" value="1"/>
</dbReference>
<dbReference type="PATRIC" id="fig|1429438.4.peg.1377"/>
<comment type="subcellular location">
    <subcellularLocation>
        <location evidence="1">Cell inner membrane</location>
        <topology evidence="1">Peripheral membrane protein</topology>
    </subcellularLocation>
</comment>
<comment type="similarity">
    <text evidence="2">Belongs to the ABC transporter superfamily.</text>
</comment>
<evidence type="ECO:0000256" key="3">
    <source>
        <dbReference type="ARBA" id="ARBA00022448"/>
    </source>
</evidence>
<dbReference type="CDD" id="cd03257">
    <property type="entry name" value="ABC_NikE_OppD_transporters"/>
    <property type="match status" value="1"/>
</dbReference>
<gene>
    <name evidence="9" type="primary">dppD</name>
    <name evidence="9" type="ORF">ETSY1_06225</name>
</gene>
<dbReference type="Pfam" id="PF08352">
    <property type="entry name" value="oligo_HPY"/>
    <property type="match status" value="1"/>
</dbReference>
<evidence type="ECO:0000256" key="6">
    <source>
        <dbReference type="ARBA" id="ARBA00022840"/>
    </source>
</evidence>
<dbReference type="InterPro" id="IPR003593">
    <property type="entry name" value="AAA+_ATPase"/>
</dbReference>
<dbReference type="PANTHER" id="PTHR43297:SF2">
    <property type="entry name" value="DIPEPTIDE TRANSPORT ATP-BINDING PROTEIN DPPD"/>
    <property type="match status" value="1"/>
</dbReference>
<keyword evidence="4" id="KW-1003">Cell membrane</keyword>
<dbReference type="SMART" id="SM00382">
    <property type="entry name" value="AAA"/>
    <property type="match status" value="1"/>
</dbReference>
<keyword evidence="6 9" id="KW-0067">ATP-binding</keyword>
<evidence type="ECO:0000256" key="1">
    <source>
        <dbReference type="ARBA" id="ARBA00004417"/>
    </source>
</evidence>
<evidence type="ECO:0000256" key="7">
    <source>
        <dbReference type="ARBA" id="ARBA00023136"/>
    </source>
</evidence>
<dbReference type="GO" id="GO:0005524">
    <property type="term" value="F:ATP binding"/>
    <property type="evidence" value="ECO:0007669"/>
    <property type="project" value="UniProtKB-KW"/>
</dbReference>
<name>W4LUR9_ENTF1</name>
<dbReference type="FunFam" id="3.40.50.300:FF:000016">
    <property type="entry name" value="Oligopeptide ABC transporter ATP-binding component"/>
    <property type="match status" value="1"/>
</dbReference>
<evidence type="ECO:0000256" key="4">
    <source>
        <dbReference type="ARBA" id="ARBA00022475"/>
    </source>
</evidence>
<dbReference type="HOGENOM" id="CLU_000604_1_23_7"/>
<evidence type="ECO:0000313" key="10">
    <source>
        <dbReference type="Proteomes" id="UP000019141"/>
    </source>
</evidence>
<dbReference type="InterPro" id="IPR027417">
    <property type="entry name" value="P-loop_NTPase"/>
</dbReference>
<dbReference type="InterPro" id="IPR003439">
    <property type="entry name" value="ABC_transporter-like_ATP-bd"/>
</dbReference>
<comment type="caution">
    <text evidence="9">The sequence shown here is derived from an EMBL/GenBank/DDBJ whole genome shotgun (WGS) entry which is preliminary data.</text>
</comment>
<dbReference type="GO" id="GO:0015833">
    <property type="term" value="P:peptide transport"/>
    <property type="evidence" value="ECO:0007669"/>
    <property type="project" value="InterPro"/>
</dbReference>
<dbReference type="Proteomes" id="UP000019141">
    <property type="component" value="Unassembled WGS sequence"/>
</dbReference>
<keyword evidence="3" id="KW-0813">Transport</keyword>
<accession>W4LUR9</accession>
<dbReference type="AlphaFoldDB" id="W4LUR9"/>
<organism evidence="9 10">
    <name type="scientific">Entotheonella factor</name>
    <dbReference type="NCBI Taxonomy" id="1429438"/>
    <lineage>
        <taxon>Bacteria</taxon>
        <taxon>Pseudomonadati</taxon>
        <taxon>Nitrospinota/Tectimicrobiota group</taxon>
        <taxon>Candidatus Tectimicrobiota</taxon>
        <taxon>Candidatus Entotheonellia</taxon>
        <taxon>Candidatus Entotheonellales</taxon>
        <taxon>Candidatus Entotheonellaceae</taxon>
        <taxon>Candidatus Entotheonella</taxon>
    </lineage>
</organism>
<evidence type="ECO:0000256" key="5">
    <source>
        <dbReference type="ARBA" id="ARBA00022741"/>
    </source>
</evidence>
<evidence type="ECO:0000259" key="8">
    <source>
        <dbReference type="PROSITE" id="PS50893"/>
    </source>
</evidence>
<keyword evidence="10" id="KW-1185">Reference proteome</keyword>
<feature type="domain" description="ABC transporter" evidence="8">
    <location>
        <begin position="8"/>
        <end position="257"/>
    </location>
</feature>
<dbReference type="InterPro" id="IPR013563">
    <property type="entry name" value="Oligopep_ABC_C"/>
</dbReference>
<dbReference type="PROSITE" id="PS50893">
    <property type="entry name" value="ABC_TRANSPORTER_2"/>
    <property type="match status" value="1"/>
</dbReference>
<dbReference type="InterPro" id="IPR017871">
    <property type="entry name" value="ABC_transporter-like_CS"/>
</dbReference>
<dbReference type="EMBL" id="AZHW01000205">
    <property type="protein sequence ID" value="ETX01738.1"/>
    <property type="molecule type" value="Genomic_DNA"/>
</dbReference>
<proteinExistence type="inferred from homology"/>
<dbReference type="SUPFAM" id="SSF52540">
    <property type="entry name" value="P-loop containing nucleoside triphosphate hydrolases"/>
    <property type="match status" value="1"/>
</dbReference>
<dbReference type="InterPro" id="IPR050388">
    <property type="entry name" value="ABC_Ni/Peptide_Import"/>
</dbReference>
<dbReference type="NCBIfam" id="TIGR01727">
    <property type="entry name" value="oligo_HPY"/>
    <property type="match status" value="1"/>
</dbReference>
<evidence type="ECO:0000256" key="2">
    <source>
        <dbReference type="ARBA" id="ARBA00005417"/>
    </source>
</evidence>